<sequence length="55" mass="6384">AMSQTQNAEDYTCWALQLPLTQTAKQCRFRLYDHSGNELAKDHYPIQYPIVQPLS</sequence>
<proteinExistence type="predicted"/>
<dbReference type="AlphaFoldDB" id="A0A7Y0SIL4"/>
<protein>
    <submittedName>
        <fullName evidence="1">AraC family transcriptional regulator</fullName>
    </submittedName>
</protein>
<feature type="non-terminal residue" evidence="1">
    <location>
        <position position="1"/>
    </location>
</feature>
<reference evidence="1 2" key="1">
    <citation type="submission" date="2020-04" db="EMBL/GenBank/DDBJ databases">
        <title>Whole-genome sequencing of Vibrio spp. from China reveals different genetic environments of blaCTX-M-14 among diverse lineages.</title>
        <authorList>
            <person name="Zheng Z."/>
            <person name="Ye L."/>
            <person name="Chen S."/>
        </authorList>
    </citation>
    <scope>NUCLEOTIDE SEQUENCE [LARGE SCALE GENOMIC DNA]</scope>
    <source>
        <strain evidence="1 2">Vb0551</strain>
    </source>
</reference>
<evidence type="ECO:0000313" key="2">
    <source>
        <dbReference type="Proteomes" id="UP000518904"/>
    </source>
</evidence>
<dbReference type="Proteomes" id="UP000518904">
    <property type="component" value="Unassembled WGS sequence"/>
</dbReference>
<name>A0A7Y0SIL4_VIBPH</name>
<accession>A0A7Y0SIL4</accession>
<gene>
    <name evidence="1" type="ORF">HKB16_15085</name>
</gene>
<evidence type="ECO:0000313" key="1">
    <source>
        <dbReference type="EMBL" id="NMU84210.1"/>
    </source>
</evidence>
<organism evidence="1 2">
    <name type="scientific">Vibrio parahaemolyticus</name>
    <dbReference type="NCBI Taxonomy" id="670"/>
    <lineage>
        <taxon>Bacteria</taxon>
        <taxon>Pseudomonadati</taxon>
        <taxon>Pseudomonadota</taxon>
        <taxon>Gammaproteobacteria</taxon>
        <taxon>Vibrionales</taxon>
        <taxon>Vibrionaceae</taxon>
        <taxon>Vibrio</taxon>
    </lineage>
</organism>
<dbReference type="EMBL" id="JABCLB010001525">
    <property type="protein sequence ID" value="NMU84210.1"/>
    <property type="molecule type" value="Genomic_DNA"/>
</dbReference>
<comment type="caution">
    <text evidence="1">The sequence shown here is derived from an EMBL/GenBank/DDBJ whole genome shotgun (WGS) entry which is preliminary data.</text>
</comment>